<dbReference type="EMBL" id="CP022521">
    <property type="protein sequence ID" value="ASO17988.1"/>
    <property type="molecule type" value="Genomic_DNA"/>
</dbReference>
<protein>
    <submittedName>
        <fullName evidence="1">Uncharacterized protein</fullName>
    </submittedName>
</protein>
<name>A0A221VWV9_9PSEU</name>
<proteinExistence type="predicted"/>
<dbReference type="KEGG" id="ahg:AHOG_01615"/>
<sequence length="291" mass="31433">MTTAFRRSAPRGPAGDDGAPSPLAESIARLDLPPWLEARHGDASIGTDWSRCSSLLDDPTAFTRWRDVLGGWLIENYGAAPERTTAGYVMSWYLSVPGYLGALLFHTARRVPSLRPEHTAFRMAAGRPHLDGIALTGRDFACLPDDPDSDHPAATVVGDEQALATLLRARFAGHAARFVAAYAPGTRLGRRMLWAAATDVLDTTLWLSGQMCGDEDGGVADAALVFGTEAEPFTALSTMYRVPGPDGGDRWTRRRESCCFHYALPGSPQACTTCPRVGTEERARRVRETGG</sequence>
<accession>A0A221VWV9</accession>
<reference evidence="1 2" key="1">
    <citation type="submission" date="2017-07" db="EMBL/GenBank/DDBJ databases">
        <title>Complete genome sequence of Actinoalloteichus hoggarensis DSM 45943, type strain of Actinoalloteichus hoggarensis.</title>
        <authorList>
            <person name="Ruckert C."/>
            <person name="Nouioui I."/>
            <person name="Willmese J."/>
            <person name="van Wezel G."/>
            <person name="Klenk H.-P."/>
            <person name="Kalinowski J."/>
            <person name="Zotchev S.B."/>
        </authorList>
    </citation>
    <scope>NUCLEOTIDE SEQUENCE [LARGE SCALE GENOMIC DNA]</scope>
    <source>
        <strain evidence="1 2">DSM 45943</strain>
    </source>
</reference>
<evidence type="ECO:0000313" key="2">
    <source>
        <dbReference type="Proteomes" id="UP000204221"/>
    </source>
</evidence>
<dbReference type="OrthoDB" id="4856898at2"/>
<keyword evidence="2" id="KW-1185">Reference proteome</keyword>
<dbReference type="RefSeq" id="WP_093939778.1">
    <property type="nucleotide sequence ID" value="NZ_CP022521.1"/>
</dbReference>
<dbReference type="Proteomes" id="UP000204221">
    <property type="component" value="Chromosome"/>
</dbReference>
<dbReference type="AlphaFoldDB" id="A0A221VWV9"/>
<dbReference type="InterPro" id="IPR024726">
    <property type="entry name" value="FhuF_C"/>
</dbReference>
<evidence type="ECO:0000313" key="1">
    <source>
        <dbReference type="EMBL" id="ASO17988.1"/>
    </source>
</evidence>
<dbReference type="GO" id="GO:0051537">
    <property type="term" value="F:2 iron, 2 sulfur cluster binding"/>
    <property type="evidence" value="ECO:0007669"/>
    <property type="project" value="InterPro"/>
</dbReference>
<organism evidence="1 2">
    <name type="scientific">Actinoalloteichus hoggarensis</name>
    <dbReference type="NCBI Taxonomy" id="1470176"/>
    <lineage>
        <taxon>Bacteria</taxon>
        <taxon>Bacillati</taxon>
        <taxon>Actinomycetota</taxon>
        <taxon>Actinomycetes</taxon>
        <taxon>Pseudonocardiales</taxon>
        <taxon>Pseudonocardiaceae</taxon>
        <taxon>Actinoalloteichus</taxon>
    </lineage>
</organism>
<dbReference type="Pfam" id="PF11575">
    <property type="entry name" value="FhuF_C"/>
    <property type="match status" value="1"/>
</dbReference>
<gene>
    <name evidence="1" type="ORF">AHOG_01615</name>
</gene>